<dbReference type="AlphaFoldDB" id="A0A2N5XSG7"/>
<dbReference type="RefSeq" id="WP_101533470.1">
    <property type="nucleotide sequence ID" value="NZ_JBFHIU010000007.1"/>
</dbReference>
<dbReference type="Gene3D" id="3.40.50.1240">
    <property type="entry name" value="Phosphoglycerate mutase-like"/>
    <property type="match status" value="1"/>
</dbReference>
<dbReference type="InterPro" id="IPR013078">
    <property type="entry name" value="His_Pase_superF_clade-1"/>
</dbReference>
<evidence type="ECO:0000313" key="1">
    <source>
        <dbReference type="EMBL" id="PLW77452.1"/>
    </source>
</evidence>
<organism evidence="1 2">
    <name type="scientific">Cohaesibacter celericrescens</name>
    <dbReference type="NCBI Taxonomy" id="2067669"/>
    <lineage>
        <taxon>Bacteria</taxon>
        <taxon>Pseudomonadati</taxon>
        <taxon>Pseudomonadota</taxon>
        <taxon>Alphaproteobacteria</taxon>
        <taxon>Hyphomicrobiales</taxon>
        <taxon>Cohaesibacteraceae</taxon>
    </lineage>
</organism>
<gene>
    <name evidence="1" type="ORF">C0081_08985</name>
</gene>
<dbReference type="SUPFAM" id="SSF53254">
    <property type="entry name" value="Phosphoglycerate mutase-like"/>
    <property type="match status" value="1"/>
</dbReference>
<name>A0A2N5XSG7_9HYPH</name>
<sequence length="206" mass="23608">MPDGYHRVDVMLVRYLSHPQVFIEPQFPVPDWSLSALGIQRVYNLLNTQWIRDVGYVMSSPERKAMETAQPIAKQFGLDLRINAKMHENDRSSTGYLPPLAFERTVTEFMKHPNRSIRGWESAVHAQARIVEQVEVAVKHYRRLAPLRGDILLVGHGGVGTLLYCHFAGLDIDRKFDQPPGGGNYITIDWTDQRVLHGWLPMEESF</sequence>
<reference evidence="1 2" key="1">
    <citation type="submission" date="2018-01" db="EMBL/GenBank/DDBJ databases">
        <title>The draft genome sequence of Cohaesibacter sp. H1304.</title>
        <authorList>
            <person name="Wang N.-N."/>
            <person name="Du Z.-J."/>
        </authorList>
    </citation>
    <scope>NUCLEOTIDE SEQUENCE [LARGE SCALE GENOMIC DNA]</scope>
    <source>
        <strain evidence="1 2">H1304</strain>
    </source>
</reference>
<dbReference type="InterPro" id="IPR029033">
    <property type="entry name" value="His_PPase_superfam"/>
</dbReference>
<dbReference type="EMBL" id="PKUQ01000016">
    <property type="protein sequence ID" value="PLW77452.1"/>
    <property type="molecule type" value="Genomic_DNA"/>
</dbReference>
<proteinExistence type="predicted"/>
<dbReference type="Pfam" id="PF00300">
    <property type="entry name" value="His_Phos_1"/>
    <property type="match status" value="1"/>
</dbReference>
<dbReference type="CDD" id="cd07067">
    <property type="entry name" value="HP_PGM_like"/>
    <property type="match status" value="1"/>
</dbReference>
<dbReference type="OrthoDB" id="34197at2"/>
<dbReference type="Proteomes" id="UP000234881">
    <property type="component" value="Unassembled WGS sequence"/>
</dbReference>
<protein>
    <submittedName>
        <fullName evidence="1">Histidine phosphatase family protein</fullName>
    </submittedName>
</protein>
<accession>A0A2N5XSG7</accession>
<comment type="caution">
    <text evidence="1">The sequence shown here is derived from an EMBL/GenBank/DDBJ whole genome shotgun (WGS) entry which is preliminary data.</text>
</comment>
<evidence type="ECO:0000313" key="2">
    <source>
        <dbReference type="Proteomes" id="UP000234881"/>
    </source>
</evidence>
<keyword evidence="2" id="KW-1185">Reference proteome</keyword>